<accession>A0ABV5BPV9</accession>
<proteinExistence type="predicted"/>
<name>A0ABV5BPV9_9LEPT</name>
<gene>
    <name evidence="1" type="ORF">ACE5IX_12535</name>
</gene>
<organism evidence="1 2">
    <name type="scientific">Leptospira wolffii</name>
    <dbReference type="NCBI Taxonomy" id="409998"/>
    <lineage>
        <taxon>Bacteria</taxon>
        <taxon>Pseudomonadati</taxon>
        <taxon>Spirochaetota</taxon>
        <taxon>Spirochaetia</taxon>
        <taxon>Leptospirales</taxon>
        <taxon>Leptospiraceae</taxon>
        <taxon>Leptospira</taxon>
    </lineage>
</organism>
<comment type="caution">
    <text evidence="1">The sequence shown here is derived from an EMBL/GenBank/DDBJ whole genome shotgun (WGS) entry which is preliminary data.</text>
</comment>
<reference evidence="1 2" key="1">
    <citation type="submission" date="2024-09" db="EMBL/GenBank/DDBJ databases">
        <title>Taxonomic and Genotyping Characterization of Leptospira Strains isolated from Multiple Sources in Colombia highlights the importance of intermediate species.</title>
        <authorList>
            <person name="Torres Higuera L."/>
            <person name="Rojas Tapias D."/>
            <person name="Jimenez Velasquez S."/>
            <person name="Renjifo Ibanez C."/>
        </authorList>
    </citation>
    <scope>NUCLEOTIDE SEQUENCE [LARGE SCALE GENOMIC DNA]</scope>
    <source>
        <strain evidence="1 2">Lep080</strain>
    </source>
</reference>
<dbReference type="Proteomes" id="UP001580391">
    <property type="component" value="Unassembled WGS sequence"/>
</dbReference>
<dbReference type="RefSeq" id="WP_375517255.1">
    <property type="nucleotide sequence ID" value="NZ_JBHILI010000007.1"/>
</dbReference>
<evidence type="ECO:0000313" key="1">
    <source>
        <dbReference type="EMBL" id="MFB5737343.1"/>
    </source>
</evidence>
<keyword evidence="2" id="KW-1185">Reference proteome</keyword>
<evidence type="ECO:0000313" key="2">
    <source>
        <dbReference type="Proteomes" id="UP001580391"/>
    </source>
</evidence>
<protein>
    <submittedName>
        <fullName evidence="1">Uncharacterized protein</fullName>
    </submittedName>
</protein>
<sequence>MISAEKSFKTDYKVIYEANSKLILQMLENIRKYREDDSDTALQRDMKKIEIKKAEMALKKDQIGKPIVLKSLWIYEETPEKDLSPYGIQQAKYLAKKIRSDPQSSILVKNNKELLAILVGSNLAICEECWKSTGRYVADLRMPEPEGSRWLFRWN</sequence>
<dbReference type="EMBL" id="JBHILJ010000006">
    <property type="protein sequence ID" value="MFB5737343.1"/>
    <property type="molecule type" value="Genomic_DNA"/>
</dbReference>